<gene>
    <name evidence="3" type="ordered locus">Dalk_0189</name>
</gene>
<protein>
    <submittedName>
        <fullName evidence="3">Type I phosphodiesterase/nucleotide pyrophosphatase</fullName>
    </submittedName>
</protein>
<feature type="chain" id="PRO_5002872309" evidence="2">
    <location>
        <begin position="30"/>
        <end position="707"/>
    </location>
</feature>
<keyword evidence="2" id="KW-0732">Signal</keyword>
<dbReference type="RefSeq" id="WP_012609338.1">
    <property type="nucleotide sequence ID" value="NC_011768.1"/>
</dbReference>
<proteinExistence type="predicted"/>
<keyword evidence="1" id="KW-0812">Transmembrane</keyword>
<evidence type="ECO:0000313" key="4">
    <source>
        <dbReference type="Proteomes" id="UP000000739"/>
    </source>
</evidence>
<dbReference type="GO" id="GO:0016787">
    <property type="term" value="F:hydrolase activity"/>
    <property type="evidence" value="ECO:0007669"/>
    <property type="project" value="UniProtKB-ARBA"/>
</dbReference>
<evidence type="ECO:0000256" key="1">
    <source>
        <dbReference type="SAM" id="Phobius"/>
    </source>
</evidence>
<dbReference type="eggNOG" id="COG3379">
    <property type="taxonomic scope" value="Bacteria"/>
</dbReference>
<evidence type="ECO:0000256" key="2">
    <source>
        <dbReference type="SAM" id="SignalP"/>
    </source>
</evidence>
<dbReference type="Gene3D" id="3.40.720.10">
    <property type="entry name" value="Alkaline Phosphatase, subunit A"/>
    <property type="match status" value="2"/>
</dbReference>
<feature type="signal peptide" evidence="2">
    <location>
        <begin position="1"/>
        <end position="29"/>
    </location>
</feature>
<evidence type="ECO:0000313" key="3">
    <source>
        <dbReference type="EMBL" id="ACL01898.1"/>
    </source>
</evidence>
<dbReference type="InterPro" id="IPR002591">
    <property type="entry name" value="Phosphodiest/P_Trfase"/>
</dbReference>
<dbReference type="Pfam" id="PF01663">
    <property type="entry name" value="Phosphodiest"/>
    <property type="match status" value="2"/>
</dbReference>
<keyword evidence="1" id="KW-0472">Membrane</keyword>
<accession>B8FMN1</accession>
<dbReference type="PANTHER" id="PTHR10151:SF120">
    <property type="entry name" value="BIS(5'-ADENOSYL)-TRIPHOSPHATASE"/>
    <property type="match status" value="1"/>
</dbReference>
<name>B8FMN1_DESAL</name>
<dbReference type="InterPro" id="IPR017850">
    <property type="entry name" value="Alkaline_phosphatase_core_sf"/>
</dbReference>
<dbReference type="Proteomes" id="UP000000739">
    <property type="component" value="Chromosome"/>
</dbReference>
<dbReference type="HOGENOM" id="CLU_390148_0_0_7"/>
<keyword evidence="4" id="KW-1185">Reference proteome</keyword>
<dbReference type="EMBL" id="CP001322">
    <property type="protein sequence ID" value="ACL01898.1"/>
    <property type="molecule type" value="Genomic_DNA"/>
</dbReference>
<dbReference type="KEGG" id="dal:Dalk_0189"/>
<sequence length="707" mass="77601">MKKQNPCLISQVILFAGLCCLAAPGQAWAYIGPGAGIALAGSYLPAIIGFVAALLLALIWPIRIFLKDRATRKVLKNRPIQKCVILGIDGFDPELAQDYMDQGLLPNFQRLATSGCFKKLQTTAPAITPVAWSTFQTGTNPGKHGIFDFLARGRASYAPVLSSVKAGGAAPHIRLGKFKIPRGVAPQRLLRKSKPFWEILGDEQIYSQILRVPVSFPAGEFNGAILAGAYTPDIRGTQGVFSYYYTGENRFENSEGDLHKVEFIGGAIHGVLTGPADPFEDDGEDLKSSFSVEVLSGAQAILKIGKTRLSLEQGVFSPWTRVRFKAAPGVHIHGICRFLLVSDQPEFALYVSPVHIDPARPAAPISQPKAYASFLARKLGPYATLGIPEDTQALETGILDQTAFLDQCLSVENERRKMFLHALKSAKQGLIACVFDSPDRIQHCFWDRLQSAGRDQDNPIKDVYVRMDKLVGEALEECRNRRSVFMVVSDHGFAPFNHAVDLNCWLEQKGYLKRLENPKSNKNLSAIDWGQTKAYAFGLAGIYLNIKGREPLGAVNRGLEARKLAEKIAGELKSLIHPEMEAAPITNVYHAKEIFKGPYAHESPDLVVGFARGYRVSWETASGAVGDRVFRKNNRVWSGDHCVDPSHVPGVLFCNKHFSKEDPHISDIAPTVLKMFGVNVPGFMDGAPLKIGKPSEDSVAWRISTPV</sequence>
<feature type="transmembrane region" description="Helical" evidence="1">
    <location>
        <begin position="43"/>
        <end position="66"/>
    </location>
</feature>
<keyword evidence="1" id="KW-1133">Transmembrane helix</keyword>
<reference evidence="3 4" key="1">
    <citation type="journal article" date="2012" name="Environ. Microbiol.">
        <title>The genome sequence of Desulfatibacillum alkenivorans AK-01: a blueprint for anaerobic alkane oxidation.</title>
        <authorList>
            <person name="Callaghan A.V."/>
            <person name="Morris B.E."/>
            <person name="Pereira I.A."/>
            <person name="McInerney M.J."/>
            <person name="Austin R.N."/>
            <person name="Groves J.T."/>
            <person name="Kukor J.J."/>
            <person name="Suflita J.M."/>
            <person name="Young L.Y."/>
            <person name="Zylstra G.J."/>
            <person name="Wawrik B."/>
        </authorList>
    </citation>
    <scope>NUCLEOTIDE SEQUENCE [LARGE SCALE GENOMIC DNA]</scope>
    <source>
        <strain evidence="3 4">AK-01</strain>
    </source>
</reference>
<organism evidence="3 4">
    <name type="scientific">Desulfatibacillum aliphaticivorans</name>
    <dbReference type="NCBI Taxonomy" id="218208"/>
    <lineage>
        <taxon>Bacteria</taxon>
        <taxon>Pseudomonadati</taxon>
        <taxon>Thermodesulfobacteriota</taxon>
        <taxon>Desulfobacteria</taxon>
        <taxon>Desulfobacterales</taxon>
        <taxon>Desulfatibacillaceae</taxon>
        <taxon>Desulfatibacillum</taxon>
    </lineage>
</organism>
<dbReference type="AlphaFoldDB" id="B8FMN1"/>
<dbReference type="SUPFAM" id="SSF53649">
    <property type="entry name" value="Alkaline phosphatase-like"/>
    <property type="match status" value="1"/>
</dbReference>
<dbReference type="PANTHER" id="PTHR10151">
    <property type="entry name" value="ECTONUCLEOTIDE PYROPHOSPHATASE/PHOSPHODIESTERASE"/>
    <property type="match status" value="1"/>
</dbReference>